<sequence>MRALGKDRRCSKQTNPALKTYKFLPKKSRIKNILVTFKPKGTKEDRLVKLRARMNKLFPGETKIFKKRVKPLRTEKITFIREYNSVLSDISIINYGIFYWDGKHRILQPATNSSKLVWAFSALVSVLLLFAYTSAMILSDYVDVSKLEIRNLAVISSDEIIILAQVYMLALELNSFYFNSQIIESINAKLQLQEYASKCFSEPY</sequence>
<keyword evidence="1" id="KW-1133">Transmembrane helix</keyword>
<organism evidence="2 3">
    <name type="scientific">Allacma fusca</name>
    <dbReference type="NCBI Taxonomy" id="39272"/>
    <lineage>
        <taxon>Eukaryota</taxon>
        <taxon>Metazoa</taxon>
        <taxon>Ecdysozoa</taxon>
        <taxon>Arthropoda</taxon>
        <taxon>Hexapoda</taxon>
        <taxon>Collembola</taxon>
        <taxon>Symphypleona</taxon>
        <taxon>Sminthuridae</taxon>
        <taxon>Allacma</taxon>
    </lineage>
</organism>
<dbReference type="AlphaFoldDB" id="A0A8J2KCI5"/>
<evidence type="ECO:0000313" key="3">
    <source>
        <dbReference type="Proteomes" id="UP000708208"/>
    </source>
</evidence>
<keyword evidence="1" id="KW-0812">Transmembrane</keyword>
<evidence type="ECO:0000256" key="1">
    <source>
        <dbReference type="SAM" id="Phobius"/>
    </source>
</evidence>
<name>A0A8J2KCI5_9HEXA</name>
<keyword evidence="1" id="KW-0472">Membrane</keyword>
<dbReference type="Proteomes" id="UP000708208">
    <property type="component" value="Unassembled WGS sequence"/>
</dbReference>
<comment type="caution">
    <text evidence="2">The sequence shown here is derived from an EMBL/GenBank/DDBJ whole genome shotgun (WGS) entry which is preliminary data.</text>
</comment>
<protein>
    <submittedName>
        <fullName evidence="2">Uncharacterized protein</fullName>
    </submittedName>
</protein>
<gene>
    <name evidence="2" type="ORF">AFUS01_LOCUS24808</name>
</gene>
<proteinExistence type="predicted"/>
<keyword evidence="3" id="KW-1185">Reference proteome</keyword>
<accession>A0A8J2KCI5</accession>
<evidence type="ECO:0000313" key="2">
    <source>
        <dbReference type="EMBL" id="CAG7786233.1"/>
    </source>
</evidence>
<feature type="transmembrane region" description="Helical" evidence="1">
    <location>
        <begin position="116"/>
        <end position="137"/>
    </location>
</feature>
<reference evidence="2" key="1">
    <citation type="submission" date="2021-06" db="EMBL/GenBank/DDBJ databases">
        <authorList>
            <person name="Hodson N. C."/>
            <person name="Mongue J. A."/>
            <person name="Jaron S. K."/>
        </authorList>
    </citation>
    <scope>NUCLEOTIDE SEQUENCE</scope>
</reference>
<dbReference type="EMBL" id="CAJVCH010313145">
    <property type="protein sequence ID" value="CAG7786233.1"/>
    <property type="molecule type" value="Genomic_DNA"/>
</dbReference>